<feature type="region of interest" description="Disordered" evidence="5">
    <location>
        <begin position="329"/>
        <end position="350"/>
    </location>
</feature>
<feature type="domain" description="Gram-positive cocci surface proteins LPxTG" evidence="8">
    <location>
        <begin position="470"/>
        <end position="505"/>
    </location>
</feature>
<dbReference type="OrthoDB" id="3199332at2"/>
<accession>L1MBI6</accession>
<evidence type="ECO:0000256" key="7">
    <source>
        <dbReference type="SAM" id="SignalP"/>
    </source>
</evidence>
<dbReference type="eggNOG" id="COG4932">
    <property type="taxonomic scope" value="Bacteria"/>
</dbReference>
<keyword evidence="3 7" id="KW-0732">Signal</keyword>
<evidence type="ECO:0000256" key="3">
    <source>
        <dbReference type="ARBA" id="ARBA00022729"/>
    </source>
</evidence>
<dbReference type="InterPro" id="IPR026466">
    <property type="entry name" value="Fim_isopep_form_D2_dom"/>
</dbReference>
<dbReference type="Pfam" id="PF16555">
    <property type="entry name" value="GramPos_pilinD1"/>
    <property type="match status" value="1"/>
</dbReference>
<reference evidence="9 10" key="1">
    <citation type="submission" date="2012-05" db="EMBL/GenBank/DDBJ databases">
        <authorList>
            <person name="Weinstock G."/>
            <person name="Sodergren E."/>
            <person name="Lobos E.A."/>
            <person name="Fulton L."/>
            <person name="Fulton R."/>
            <person name="Courtney L."/>
            <person name="Fronick C."/>
            <person name="O'Laughlin M."/>
            <person name="Godfrey J."/>
            <person name="Wilson R.M."/>
            <person name="Miner T."/>
            <person name="Farmer C."/>
            <person name="Delehaunty K."/>
            <person name="Cordes M."/>
            <person name="Minx P."/>
            <person name="Tomlinson C."/>
            <person name="Chen J."/>
            <person name="Wollam A."/>
            <person name="Pepin K.H."/>
            <person name="Bhonagiri V."/>
            <person name="Zhang X."/>
            <person name="Suruliraj S."/>
            <person name="Warren W."/>
            <person name="Mitreva M."/>
            <person name="Mardis E.R."/>
            <person name="Wilson R.K."/>
        </authorList>
    </citation>
    <scope>NUCLEOTIDE SEQUENCE [LARGE SCALE GENOMIC DNA]</scope>
    <source>
        <strain evidence="9 10">F0235</strain>
    </source>
</reference>
<dbReference type="Gene3D" id="2.60.40.740">
    <property type="match status" value="1"/>
</dbReference>
<gene>
    <name evidence="9" type="ORF">HMPREF9997_02261</name>
</gene>
<dbReference type="Pfam" id="PF17802">
    <property type="entry name" value="SpaA"/>
    <property type="match status" value="1"/>
</dbReference>
<dbReference type="EMBL" id="AMEM01000037">
    <property type="protein sequence ID" value="EKX88587.1"/>
    <property type="molecule type" value="Genomic_DNA"/>
</dbReference>
<evidence type="ECO:0000256" key="2">
    <source>
        <dbReference type="ARBA" id="ARBA00022525"/>
    </source>
</evidence>
<protein>
    <submittedName>
        <fullName evidence="9">LPXTG-motif protein cell wall anchor domain protein</fullName>
    </submittedName>
</protein>
<dbReference type="InterPro" id="IPR032364">
    <property type="entry name" value="GramPos_pilinD1_N"/>
</dbReference>
<dbReference type="PATRIC" id="fig|1035195.3.peg.2023"/>
<dbReference type="InterPro" id="IPR013783">
    <property type="entry name" value="Ig-like_fold"/>
</dbReference>
<feature type="chain" id="PRO_5039711076" evidence="7">
    <location>
        <begin position="26"/>
        <end position="505"/>
    </location>
</feature>
<feature type="signal peptide" evidence="7">
    <location>
        <begin position="1"/>
        <end position="25"/>
    </location>
</feature>
<evidence type="ECO:0000256" key="1">
    <source>
        <dbReference type="ARBA" id="ARBA00022512"/>
    </source>
</evidence>
<keyword evidence="10" id="KW-1185">Reference proteome</keyword>
<dbReference type="NCBIfam" id="TIGR04226">
    <property type="entry name" value="RrgB_K2N_iso_D2"/>
    <property type="match status" value="1"/>
</dbReference>
<feature type="transmembrane region" description="Helical" evidence="6">
    <location>
        <begin position="478"/>
        <end position="500"/>
    </location>
</feature>
<dbReference type="Gene3D" id="2.60.40.10">
    <property type="entry name" value="Immunoglobulins"/>
    <property type="match status" value="2"/>
</dbReference>
<dbReference type="RefSeq" id="WP_006061682.1">
    <property type="nucleotide sequence ID" value="NZ_KB290820.1"/>
</dbReference>
<keyword evidence="6" id="KW-0472">Membrane</keyword>
<dbReference type="PROSITE" id="PS50847">
    <property type="entry name" value="GRAM_POS_ANCHORING"/>
    <property type="match status" value="1"/>
</dbReference>
<dbReference type="GO" id="GO:0005975">
    <property type="term" value="P:carbohydrate metabolic process"/>
    <property type="evidence" value="ECO:0007669"/>
    <property type="project" value="UniProtKB-ARBA"/>
</dbReference>
<proteinExistence type="predicted"/>
<dbReference type="NCBIfam" id="NF033902">
    <property type="entry name" value="iso_D2_wall_anc"/>
    <property type="match status" value="1"/>
</dbReference>
<comment type="caution">
    <text evidence="9">The sequence shown here is derived from an EMBL/GenBank/DDBJ whole genome shotgun (WGS) entry which is preliminary data.</text>
</comment>
<sequence>MNIFKKSLVAAVATGVILTSTGIGMGVAVATPGATKSVPGASSSIPNAPVGTINKTAPTSLTIHKFSKNNVGTERDNGLRRDNVNGLGEPLRNAVFQVQKVNNIDLTTNEGWLAAEKVVKTGSNDLGPAVTKPTGANGEAVFDGLAVGLYKVTEISAPLGYESVEREFYVTLPLTNPNTKNTWEYNVHVYPKNKPVEDVITKTVQDQGKNVGDRIGYTITSKIPESQKLASYKVADVYDPARLTDGHIKSVKLADNSVTFNEGVDYAVRQENAAGKAKLVIDFTAAGLAKISNLPAQKRKLVTVADFMVQHVNSVDPLAPVVNDAELTSYSEHEDPTNPKPPSTPKDKPKTYFGNVKVVKQNSDKQPLNEARFDIYACDDINHLGNKIRTDVVPGATVQGLHVNDFADGAAVENQAEKAKGYCLVETKAHPGYSLLATPFFFQVNKGSNETIALSTPTVTDAKHNGGHNLPLTGGAGITTLILAGGLIVLVGGGSAVYMFRRQGS</sequence>
<organism evidence="9 10">
    <name type="scientific">Corynebacterium durum F0235</name>
    <dbReference type="NCBI Taxonomy" id="1035195"/>
    <lineage>
        <taxon>Bacteria</taxon>
        <taxon>Bacillati</taxon>
        <taxon>Actinomycetota</taxon>
        <taxon>Actinomycetes</taxon>
        <taxon>Mycobacteriales</taxon>
        <taxon>Corynebacteriaceae</taxon>
        <taxon>Corynebacterium</taxon>
    </lineage>
</organism>
<keyword evidence="1" id="KW-0134">Cell wall</keyword>
<dbReference type="STRING" id="1035195.HMPREF9997_02261"/>
<keyword evidence="2" id="KW-0964">Secreted</keyword>
<dbReference type="Proteomes" id="UP000010445">
    <property type="component" value="Unassembled WGS sequence"/>
</dbReference>
<evidence type="ECO:0000313" key="9">
    <source>
        <dbReference type="EMBL" id="EKX88587.1"/>
    </source>
</evidence>
<evidence type="ECO:0000256" key="5">
    <source>
        <dbReference type="SAM" id="MobiDB-lite"/>
    </source>
</evidence>
<evidence type="ECO:0000256" key="6">
    <source>
        <dbReference type="SAM" id="Phobius"/>
    </source>
</evidence>
<dbReference type="GeneID" id="84898193"/>
<dbReference type="NCBIfam" id="TIGR01167">
    <property type="entry name" value="LPXTG_anchor"/>
    <property type="match status" value="1"/>
</dbReference>
<evidence type="ECO:0000259" key="8">
    <source>
        <dbReference type="PROSITE" id="PS50847"/>
    </source>
</evidence>
<evidence type="ECO:0000313" key="10">
    <source>
        <dbReference type="Proteomes" id="UP000010445"/>
    </source>
</evidence>
<dbReference type="HOGENOM" id="CLU_029024_2_0_11"/>
<keyword evidence="6" id="KW-1133">Transmembrane helix</keyword>
<dbReference type="InterPro" id="IPR048052">
    <property type="entry name" value="FM1-like"/>
</dbReference>
<keyword evidence="6" id="KW-0812">Transmembrane</keyword>
<keyword evidence="4" id="KW-0572">Peptidoglycan-anchor</keyword>
<dbReference type="InterPro" id="IPR019931">
    <property type="entry name" value="LPXTG_anchor"/>
</dbReference>
<dbReference type="InterPro" id="IPR041033">
    <property type="entry name" value="SpaA_PFL_dom_1"/>
</dbReference>
<dbReference type="AlphaFoldDB" id="L1MBI6"/>
<name>L1MBI6_9CORY</name>
<evidence type="ECO:0000256" key="4">
    <source>
        <dbReference type="ARBA" id="ARBA00023088"/>
    </source>
</evidence>